<dbReference type="GO" id="GO:0015074">
    <property type="term" value="P:DNA integration"/>
    <property type="evidence" value="ECO:0007669"/>
    <property type="project" value="InterPro"/>
</dbReference>
<dbReference type="Gene3D" id="1.10.340.70">
    <property type="match status" value="1"/>
</dbReference>
<dbReference type="SMART" id="SM00343">
    <property type="entry name" value="ZnF_C2HC"/>
    <property type="match status" value="1"/>
</dbReference>
<dbReference type="Proteomes" id="UP000694546">
    <property type="component" value="Chromosome 5"/>
</dbReference>
<feature type="domain" description="SCAN box" evidence="5">
    <location>
        <begin position="214"/>
        <end position="290"/>
    </location>
</feature>
<feature type="compositionally biased region" description="Low complexity" evidence="3">
    <location>
        <begin position="340"/>
        <end position="354"/>
    </location>
</feature>
<dbReference type="PANTHER" id="PTHR46888:SF1">
    <property type="entry name" value="RIBONUCLEASE H"/>
    <property type="match status" value="1"/>
</dbReference>
<feature type="compositionally biased region" description="Low complexity" evidence="3">
    <location>
        <begin position="103"/>
        <end position="123"/>
    </location>
</feature>
<dbReference type="SUPFAM" id="SSF57756">
    <property type="entry name" value="Retrovirus zinc finger-like domains"/>
    <property type="match status" value="1"/>
</dbReference>
<feature type="compositionally biased region" description="Basic and acidic residues" evidence="3">
    <location>
        <begin position="310"/>
        <end position="325"/>
    </location>
</feature>
<dbReference type="InterPro" id="IPR041588">
    <property type="entry name" value="Integrase_H2C2"/>
</dbReference>
<name>A0A8C5FHS9_GADMO</name>
<reference evidence="7" key="2">
    <citation type="submission" date="2025-09" db="UniProtKB">
        <authorList>
            <consortium name="Ensembl"/>
        </authorList>
    </citation>
    <scope>IDENTIFICATION</scope>
</reference>
<dbReference type="Pfam" id="PF00665">
    <property type="entry name" value="rve"/>
    <property type="match status" value="1"/>
</dbReference>
<evidence type="ECO:0000256" key="1">
    <source>
        <dbReference type="ARBA" id="ARBA00039658"/>
    </source>
</evidence>
<dbReference type="InterPro" id="IPR001878">
    <property type="entry name" value="Znf_CCHC"/>
</dbReference>
<dbReference type="PANTHER" id="PTHR46888">
    <property type="entry name" value="ZINC KNUCKLE DOMAINCONTAINING PROTEIN-RELATED"/>
    <property type="match status" value="1"/>
</dbReference>
<dbReference type="InterPro" id="IPR038269">
    <property type="entry name" value="SCAN_sf"/>
</dbReference>
<dbReference type="InterPro" id="IPR001584">
    <property type="entry name" value="Integrase_cat-core"/>
</dbReference>
<dbReference type="PROSITE" id="PS50804">
    <property type="entry name" value="SCAN_BOX"/>
    <property type="match status" value="1"/>
</dbReference>
<feature type="compositionally biased region" description="Low complexity" evidence="3">
    <location>
        <begin position="18"/>
        <end position="33"/>
    </location>
</feature>
<dbReference type="Ensembl" id="ENSGMOT00000065319.1">
    <property type="protein sequence ID" value="ENSGMOP00000037567.1"/>
    <property type="gene ID" value="ENSGMOG00000024517.1"/>
</dbReference>
<accession>A0A8C5FHS9</accession>
<dbReference type="GeneTree" id="ENSGT00940000169353"/>
<evidence type="ECO:0000259" key="4">
    <source>
        <dbReference type="PROSITE" id="PS50158"/>
    </source>
</evidence>
<dbReference type="InterPro" id="IPR003309">
    <property type="entry name" value="SCAN_dom"/>
</dbReference>
<dbReference type="InterPro" id="IPR021109">
    <property type="entry name" value="Peptidase_aspartic_dom_sf"/>
</dbReference>
<feature type="domain" description="Integrase catalytic" evidence="6">
    <location>
        <begin position="697"/>
        <end position="802"/>
    </location>
</feature>
<dbReference type="CDD" id="cd00303">
    <property type="entry name" value="retropepsin_like"/>
    <property type="match status" value="1"/>
</dbReference>
<dbReference type="PROSITE" id="PS50994">
    <property type="entry name" value="INTEGRASE"/>
    <property type="match status" value="1"/>
</dbReference>
<dbReference type="Gene3D" id="2.40.70.10">
    <property type="entry name" value="Acid Proteases"/>
    <property type="match status" value="1"/>
</dbReference>
<dbReference type="Pfam" id="PF00098">
    <property type="entry name" value="zf-CCHC"/>
    <property type="match status" value="1"/>
</dbReference>
<reference evidence="7" key="1">
    <citation type="submission" date="2025-08" db="UniProtKB">
        <authorList>
            <consortium name="Ensembl"/>
        </authorList>
    </citation>
    <scope>IDENTIFICATION</scope>
</reference>
<keyword evidence="8" id="KW-1185">Reference proteome</keyword>
<feature type="compositionally biased region" description="Basic and acidic residues" evidence="3">
    <location>
        <begin position="65"/>
        <end position="82"/>
    </location>
</feature>
<feature type="domain" description="CCHC-type" evidence="4">
    <location>
        <begin position="361"/>
        <end position="375"/>
    </location>
</feature>
<proteinExistence type="predicted"/>
<dbReference type="Gene3D" id="3.30.420.10">
    <property type="entry name" value="Ribonuclease H-like superfamily/Ribonuclease H"/>
    <property type="match status" value="1"/>
</dbReference>
<dbReference type="Gene3D" id="1.10.4020.10">
    <property type="entry name" value="DNA breaking-rejoining enzymes"/>
    <property type="match status" value="1"/>
</dbReference>
<dbReference type="AlphaFoldDB" id="A0A8C5FHS9"/>
<dbReference type="PROSITE" id="PS50158">
    <property type="entry name" value="ZF_CCHC"/>
    <property type="match status" value="1"/>
</dbReference>
<dbReference type="GO" id="GO:0008270">
    <property type="term" value="F:zinc ion binding"/>
    <property type="evidence" value="ECO:0007669"/>
    <property type="project" value="UniProtKB-KW"/>
</dbReference>
<dbReference type="InterPro" id="IPR012337">
    <property type="entry name" value="RNaseH-like_sf"/>
</dbReference>
<dbReference type="Pfam" id="PF02023">
    <property type="entry name" value="SCAN"/>
    <property type="match status" value="1"/>
</dbReference>
<evidence type="ECO:0000259" key="5">
    <source>
        <dbReference type="PROSITE" id="PS50804"/>
    </source>
</evidence>
<dbReference type="Pfam" id="PF17921">
    <property type="entry name" value="Integrase_H2C2"/>
    <property type="match status" value="1"/>
</dbReference>
<evidence type="ECO:0000256" key="2">
    <source>
        <dbReference type="PROSITE-ProRule" id="PRU00047"/>
    </source>
</evidence>
<dbReference type="SMART" id="SM00431">
    <property type="entry name" value="SCAN"/>
    <property type="match status" value="1"/>
</dbReference>
<dbReference type="InterPro" id="IPR036397">
    <property type="entry name" value="RNaseH_sf"/>
</dbReference>
<evidence type="ECO:0000259" key="6">
    <source>
        <dbReference type="PROSITE" id="PS50994"/>
    </source>
</evidence>
<dbReference type="SUPFAM" id="SSF50630">
    <property type="entry name" value="Acid proteases"/>
    <property type="match status" value="1"/>
</dbReference>
<keyword evidence="2" id="KW-0862">Zinc</keyword>
<protein>
    <recommendedName>
        <fullName evidence="1">Gypsy retrotransposon integrase-like protein 1</fullName>
    </recommendedName>
</protein>
<dbReference type="FunFam" id="1.10.340.70:FF:000001">
    <property type="entry name" value="Retrovirus-related Pol polyprotein from transposon gypsy-like Protein"/>
    <property type="match status" value="1"/>
</dbReference>
<organism evidence="7 8">
    <name type="scientific">Gadus morhua</name>
    <name type="common">Atlantic cod</name>
    <dbReference type="NCBI Taxonomy" id="8049"/>
    <lineage>
        <taxon>Eukaryota</taxon>
        <taxon>Metazoa</taxon>
        <taxon>Chordata</taxon>
        <taxon>Craniata</taxon>
        <taxon>Vertebrata</taxon>
        <taxon>Euteleostomi</taxon>
        <taxon>Actinopterygii</taxon>
        <taxon>Neopterygii</taxon>
        <taxon>Teleostei</taxon>
        <taxon>Neoteleostei</taxon>
        <taxon>Acanthomorphata</taxon>
        <taxon>Zeiogadaria</taxon>
        <taxon>Gadariae</taxon>
        <taxon>Gadiformes</taxon>
        <taxon>Gadoidei</taxon>
        <taxon>Gadidae</taxon>
        <taxon>Gadus</taxon>
    </lineage>
</organism>
<dbReference type="CDD" id="cd07936">
    <property type="entry name" value="SCAN"/>
    <property type="match status" value="1"/>
</dbReference>
<feature type="region of interest" description="Disordered" evidence="3">
    <location>
        <begin position="1"/>
        <end position="137"/>
    </location>
</feature>
<evidence type="ECO:0000313" key="8">
    <source>
        <dbReference type="Proteomes" id="UP000694546"/>
    </source>
</evidence>
<feature type="region of interest" description="Disordered" evidence="3">
    <location>
        <begin position="299"/>
        <end position="357"/>
    </location>
</feature>
<sequence>MSQRTRKGSATAHRATNTVATSAAPSAPSSASVGDTQPRPNSAPPEDRICRIESAIRSFFQAQQTREERQEREEEEDAHRAPDFAPLQNPHPGSSPRTSRPASSIPRPDVSSRSSSPLSDTPRPYLPPAPFRWSPPKMTPYAEDEDIEHYLTTFERIALANQWPVESWALYLVPLLSGKARAAYVAMDILDTRDYAKVKQAILTKYEIDPEAYHHRFRSMGFLEDETARELQSRLTDLYQKWICPAEKTKEQIGDVIILEQFLRILSPELRVWVKEHNPQSSKQAAELAEAFLAARRHREGYQGGNQETINRRSQDAQRDFDRKPSGKSGRGGREFRGLSSPNSKPQQPNQPSKPRYKIICHNCGKPGHIKPECPLAPTRDARLCYTPCNGSTKATPSSRDAIVPVRIGGKVWKALIDSGSSQTFVRRACLGTEGLVGLGSVKVRCIHGDESEHQTADIQVEIEGQSYLLNVGMMDNCPYPVVLGQDVPVLAELLQRHLPQASSCVVTRAQAKANATDVASWQELPFPVGCSGGKDRKPKSVKRREKVLGTPVQEQLPLPPLDVSVVEVADFGQVQRDDLTLSAHFKRVRNEEDVSRAAVCGKECFVLREGRLMRVSAEGEQLVVPKLLRAKVLNLAHSIPWSGHLGQQKTLDRIATRFYWPGVYQEVVAFCKSCPTCQLTSRSKRGMKAPLISLPIIDVPFTRIAMDVVGPLDRSRAGHRYILVICDYATRYPEAFPLRNTKSRQVANSLMQLFSRVGIPREIITDQGTNFNSGFMKQVYSLLGIRGIRTTPYHPQTDGMV</sequence>
<dbReference type="GO" id="GO:0003676">
    <property type="term" value="F:nucleic acid binding"/>
    <property type="evidence" value="ECO:0007669"/>
    <property type="project" value="InterPro"/>
</dbReference>
<keyword evidence="2" id="KW-0863">Zinc-finger</keyword>
<evidence type="ECO:0000256" key="3">
    <source>
        <dbReference type="SAM" id="MobiDB-lite"/>
    </source>
</evidence>
<evidence type="ECO:0000313" key="7">
    <source>
        <dbReference type="Ensembl" id="ENSGMOP00000037567.1"/>
    </source>
</evidence>
<keyword evidence="2" id="KW-0479">Metal-binding</keyword>
<dbReference type="InterPro" id="IPR036875">
    <property type="entry name" value="Znf_CCHC_sf"/>
</dbReference>
<dbReference type="OMA" id="HERTTCI"/>
<dbReference type="SUPFAM" id="SSF53098">
    <property type="entry name" value="Ribonuclease H-like"/>
    <property type="match status" value="1"/>
</dbReference>
<feature type="compositionally biased region" description="Polar residues" evidence="3">
    <location>
        <begin position="91"/>
        <end position="102"/>
    </location>
</feature>
<dbReference type="SUPFAM" id="SSF47353">
    <property type="entry name" value="Retrovirus capsid dimerization domain-like"/>
    <property type="match status" value="1"/>
</dbReference>